<keyword evidence="4 6" id="KW-0805">Transcription regulation</keyword>
<dbReference type="GO" id="GO:0003723">
    <property type="term" value="F:RNA binding"/>
    <property type="evidence" value="ECO:0007669"/>
    <property type="project" value="UniProtKB-UniRule"/>
</dbReference>
<dbReference type="GeneID" id="94546445"/>
<dbReference type="HAMAP" id="MF_00073">
    <property type="entry name" value="NusB"/>
    <property type="match status" value="1"/>
</dbReference>
<evidence type="ECO:0000256" key="5">
    <source>
        <dbReference type="ARBA" id="ARBA00023163"/>
    </source>
</evidence>
<evidence type="ECO:0000256" key="6">
    <source>
        <dbReference type="HAMAP-Rule" id="MF_00073"/>
    </source>
</evidence>
<reference evidence="7 8" key="1">
    <citation type="submission" date="2018-07" db="EMBL/GenBank/DDBJ databases">
        <title>Genomic Encyclopedia of Type Strains, Phase III (KMG-III): the genomes of soil and plant-associated and newly described type strains.</title>
        <authorList>
            <person name="Whitman W."/>
        </authorList>
    </citation>
    <scope>NUCLEOTIDE SEQUENCE [LARGE SCALE GENOMIC DNA]</scope>
    <source>
        <strain evidence="7 8">CECT 7031</strain>
    </source>
</reference>
<comment type="caution">
    <text evidence="7">The sequence shown here is derived from an EMBL/GenBank/DDBJ whole genome shotgun (WGS) entry which is preliminary data.</text>
</comment>
<dbReference type="GO" id="GO:0005829">
    <property type="term" value="C:cytosol"/>
    <property type="evidence" value="ECO:0007669"/>
    <property type="project" value="TreeGrafter"/>
</dbReference>
<dbReference type="EMBL" id="QRAS01000003">
    <property type="protein sequence ID" value="RDL05390.1"/>
    <property type="molecule type" value="Genomic_DNA"/>
</dbReference>
<dbReference type="AlphaFoldDB" id="A0A288Q6W0"/>
<keyword evidence="8" id="KW-1185">Reference proteome</keyword>
<evidence type="ECO:0000256" key="4">
    <source>
        <dbReference type="ARBA" id="ARBA00023015"/>
    </source>
</evidence>
<dbReference type="InterPro" id="IPR006027">
    <property type="entry name" value="NusB_RsmB_TIM44"/>
</dbReference>
<dbReference type="InterPro" id="IPR011605">
    <property type="entry name" value="NusB_fam"/>
</dbReference>
<dbReference type="InterPro" id="IPR035926">
    <property type="entry name" value="NusB-like_sf"/>
</dbReference>
<evidence type="ECO:0000256" key="1">
    <source>
        <dbReference type="ARBA" id="ARBA00005952"/>
    </source>
</evidence>
<evidence type="ECO:0000256" key="3">
    <source>
        <dbReference type="ARBA" id="ARBA00022884"/>
    </source>
</evidence>
<evidence type="ECO:0000313" key="7">
    <source>
        <dbReference type="EMBL" id="RDL05390.1"/>
    </source>
</evidence>
<name>A0A288Q6W0_9LACO</name>
<dbReference type="RefSeq" id="WP_070230458.1">
    <property type="nucleotide sequence ID" value="NZ_BJYO01000004.1"/>
</dbReference>
<sequence>MASLNRHQLRQGALQSLFGLSMNPDADLEVVVAQVMAGDPEIKWEGALPADLIDLVTAVLAHQDEIDLLIAENLADGWTLDRLNLIDVVLLRLAIYEARYTDTPAKISVNEALNLAKEFSDEKSGKFINGVLGKVLTF</sequence>
<dbReference type="Pfam" id="PF01029">
    <property type="entry name" value="NusB"/>
    <property type="match status" value="1"/>
</dbReference>
<dbReference type="SUPFAM" id="SSF48013">
    <property type="entry name" value="NusB-like"/>
    <property type="match status" value="1"/>
</dbReference>
<accession>A0A288Q6W0</accession>
<dbReference type="KEGG" id="wso:WSWS_01259"/>
<dbReference type="PANTHER" id="PTHR11078">
    <property type="entry name" value="N UTILIZATION SUBSTANCE PROTEIN B-RELATED"/>
    <property type="match status" value="1"/>
</dbReference>
<comment type="function">
    <text evidence="6">Involved in transcription antitermination. Required for transcription of ribosomal RNA (rRNA) genes. Binds specifically to the boxA antiterminator sequence of the ribosomal RNA (rrn) operons.</text>
</comment>
<keyword evidence="2 6" id="KW-0889">Transcription antitermination</keyword>
<evidence type="ECO:0000313" key="8">
    <source>
        <dbReference type="Proteomes" id="UP000254912"/>
    </source>
</evidence>
<proteinExistence type="inferred from homology"/>
<keyword evidence="3 6" id="KW-0694">RNA-binding</keyword>
<dbReference type="PANTHER" id="PTHR11078:SF3">
    <property type="entry name" value="ANTITERMINATION NUSB DOMAIN-CONTAINING PROTEIN"/>
    <property type="match status" value="1"/>
</dbReference>
<organism evidence="7 8">
    <name type="scientific">Weissella soli</name>
    <dbReference type="NCBI Taxonomy" id="155866"/>
    <lineage>
        <taxon>Bacteria</taxon>
        <taxon>Bacillati</taxon>
        <taxon>Bacillota</taxon>
        <taxon>Bacilli</taxon>
        <taxon>Lactobacillales</taxon>
        <taxon>Lactobacillaceae</taxon>
        <taxon>Weissella</taxon>
    </lineage>
</organism>
<dbReference type="Proteomes" id="UP000254912">
    <property type="component" value="Unassembled WGS sequence"/>
</dbReference>
<keyword evidence="5 6" id="KW-0804">Transcription</keyword>
<evidence type="ECO:0000256" key="2">
    <source>
        <dbReference type="ARBA" id="ARBA00022814"/>
    </source>
</evidence>
<dbReference type="NCBIfam" id="TIGR01951">
    <property type="entry name" value="nusB"/>
    <property type="match status" value="1"/>
</dbReference>
<dbReference type="GO" id="GO:0006353">
    <property type="term" value="P:DNA-templated transcription termination"/>
    <property type="evidence" value="ECO:0007669"/>
    <property type="project" value="UniProtKB-UniRule"/>
</dbReference>
<comment type="similarity">
    <text evidence="1 6">Belongs to the NusB family.</text>
</comment>
<protein>
    <recommendedName>
        <fullName evidence="6">Transcription antitermination protein NusB</fullName>
    </recommendedName>
    <alternativeName>
        <fullName evidence="6">Antitermination factor NusB</fullName>
    </alternativeName>
</protein>
<dbReference type="Gene3D" id="1.10.940.10">
    <property type="entry name" value="NusB-like"/>
    <property type="match status" value="1"/>
</dbReference>
<dbReference type="NCBIfam" id="NF001223">
    <property type="entry name" value="PRK00202.1-1"/>
    <property type="match status" value="1"/>
</dbReference>
<gene>
    <name evidence="6" type="primary">nusB</name>
    <name evidence="7" type="ORF">DFP99_1350</name>
</gene>
<dbReference type="GO" id="GO:0031564">
    <property type="term" value="P:transcription antitermination"/>
    <property type="evidence" value="ECO:0007669"/>
    <property type="project" value="UniProtKB-KW"/>
</dbReference>